<dbReference type="SUPFAM" id="SSF51905">
    <property type="entry name" value="FAD/NAD(P)-binding domain"/>
    <property type="match status" value="1"/>
</dbReference>
<accession>A0A3Q4BG05</accession>
<evidence type="ECO:0000256" key="5">
    <source>
        <dbReference type="ARBA" id="ARBA00022782"/>
    </source>
</evidence>
<keyword evidence="5" id="KW-0221">Differentiation</keyword>
<dbReference type="GO" id="GO:0008083">
    <property type="term" value="F:growth factor activity"/>
    <property type="evidence" value="ECO:0007669"/>
    <property type="project" value="TreeGrafter"/>
</dbReference>
<dbReference type="AlphaFoldDB" id="A0A3Q4BG05"/>
<keyword evidence="9" id="KW-0503">Monooxygenase</keyword>
<evidence type="ECO:0000256" key="12">
    <source>
        <dbReference type="ARBA" id="ARBA00070803"/>
    </source>
</evidence>
<dbReference type="GO" id="GO:0030496">
    <property type="term" value="C:midbody"/>
    <property type="evidence" value="ECO:0007669"/>
    <property type="project" value="UniProtKB-SubCell"/>
</dbReference>
<dbReference type="FunFam" id="3.50.50.60:FF:000152">
    <property type="entry name" value="Oxidative stress-induced growth inhibitor 1"/>
    <property type="match status" value="1"/>
</dbReference>
<evidence type="ECO:0000256" key="1">
    <source>
        <dbReference type="ARBA" id="ARBA00004214"/>
    </source>
</evidence>
<keyword evidence="7" id="KW-0521">NADP</keyword>
<comment type="function">
    <text evidence="13">Monooxygenase catalytic activity. Involved in regulation of cytokinesis; promotes RHOA activity, probably acting locally at the midbody in late cytokinesis. Monooxygenase activity is involved in stabilizing transient structures between daughter cells, termed intercellular bridges, before abscission. Regulates differentiation and proliferation through the regulation of cell death.</text>
</comment>
<dbReference type="OMA" id="MDLHDKE"/>
<proteinExistence type="inferred from homology"/>
<dbReference type="PRINTS" id="PR00368">
    <property type="entry name" value="FADPNR"/>
</dbReference>
<evidence type="ECO:0000256" key="6">
    <source>
        <dbReference type="ARBA" id="ARBA00022827"/>
    </source>
</evidence>
<evidence type="ECO:0000256" key="13">
    <source>
        <dbReference type="ARBA" id="ARBA00093330"/>
    </source>
</evidence>
<evidence type="ECO:0000256" key="11">
    <source>
        <dbReference type="ARBA" id="ARBA00061663"/>
    </source>
</evidence>
<sequence>MDLHDKESQDGEIVPVVIIGNGPSGICLSYLLSGYTPYLSAEASHPNPLLHSKLGEQPQLSLLEQDLEYLCEGLEGRSSNPVAVLFDSLLLPDSDFGLDHTSPLEWRYEPERATPHLVLGKGPPGGAWHAMEGSMLTLSLANWMELPGLKLKDWMRDKRRNVRNDRATPAEIASYYQHYVSQMSLEQNFACGTTVTSVTRQPGSQEGSPPYGSSVSEEVPFSLLAHNVVLATGTHDIPARLGVEGETLPFVCHSFWELEAAICRGELDQSSDPVLVVGAGLTAADAVLAAHHLNTPVYHVFRRSVTDPGLIFNQLPKLLYPEYHKNLRGRSSPSSPPSHTSSSSYPGYLSFPRCRVVAFRPDRKCVLESESGQRTVVQISKALVLIGAHPNLSFLTDNGRPLGIYPNEPVTCRRNPIDADPFTNSVLAADGPGLYAMGPLVGENFVRFLKGGALAIASDLAKKRREGGVRESGDVITDRLLDGRATTHREVVIGS</sequence>
<evidence type="ECO:0000256" key="3">
    <source>
        <dbReference type="ARBA" id="ARBA00022604"/>
    </source>
</evidence>
<evidence type="ECO:0000256" key="2">
    <source>
        <dbReference type="ARBA" id="ARBA00022553"/>
    </source>
</evidence>
<comment type="cofactor">
    <cofactor evidence="10">
        <name>NADPH</name>
        <dbReference type="ChEBI" id="CHEBI:57783"/>
    </cofactor>
</comment>
<dbReference type="InterPro" id="IPR029731">
    <property type="entry name" value="OSGIN1/2"/>
</dbReference>
<reference evidence="14" key="2">
    <citation type="submission" date="2025-09" db="UniProtKB">
        <authorList>
            <consortium name="Ensembl"/>
        </authorList>
    </citation>
    <scope>IDENTIFICATION</scope>
</reference>
<dbReference type="Ensembl" id="ENSMMOT00000018469.1">
    <property type="protein sequence ID" value="ENSMMOP00000018175.1"/>
    <property type="gene ID" value="ENSMMOG00000013759.1"/>
</dbReference>
<comment type="subcellular location">
    <subcellularLocation>
        <location evidence="1">Midbody</location>
    </subcellularLocation>
</comment>
<dbReference type="PANTHER" id="PTHR15192:SF15">
    <property type="entry name" value="OXIDATIVE STRESS-INDUCED GROWTH INHIBITOR 1"/>
    <property type="match status" value="1"/>
</dbReference>
<keyword evidence="4" id="KW-0285">Flavoprotein</keyword>
<name>A0A3Q4BG05_MOLML</name>
<evidence type="ECO:0000256" key="4">
    <source>
        <dbReference type="ARBA" id="ARBA00022630"/>
    </source>
</evidence>
<keyword evidence="15" id="KW-1185">Reference proteome</keyword>
<keyword evidence="6" id="KW-0274">FAD</keyword>
<dbReference type="GO" id="GO:0030154">
    <property type="term" value="P:cell differentiation"/>
    <property type="evidence" value="ECO:0007669"/>
    <property type="project" value="UniProtKB-KW"/>
</dbReference>
<dbReference type="PANTHER" id="PTHR15192">
    <property type="entry name" value="PROTEIN CBG05349"/>
    <property type="match status" value="1"/>
</dbReference>
<keyword evidence="3" id="KW-0341">Growth regulation</keyword>
<dbReference type="GO" id="GO:0030308">
    <property type="term" value="P:negative regulation of cell growth"/>
    <property type="evidence" value="ECO:0007669"/>
    <property type="project" value="TreeGrafter"/>
</dbReference>
<dbReference type="STRING" id="94237.ENSMMOP00000018175"/>
<keyword evidence="8" id="KW-0560">Oxidoreductase</keyword>
<organism evidence="14 15">
    <name type="scientific">Mola mola</name>
    <name type="common">Ocean sunfish</name>
    <name type="synonym">Tetraodon mola</name>
    <dbReference type="NCBI Taxonomy" id="94237"/>
    <lineage>
        <taxon>Eukaryota</taxon>
        <taxon>Metazoa</taxon>
        <taxon>Chordata</taxon>
        <taxon>Craniata</taxon>
        <taxon>Vertebrata</taxon>
        <taxon>Euteleostomi</taxon>
        <taxon>Actinopterygii</taxon>
        <taxon>Neopterygii</taxon>
        <taxon>Teleostei</taxon>
        <taxon>Neoteleostei</taxon>
        <taxon>Acanthomorphata</taxon>
        <taxon>Eupercaria</taxon>
        <taxon>Tetraodontiformes</taxon>
        <taxon>Molidae</taxon>
        <taxon>Mola</taxon>
    </lineage>
</organism>
<evidence type="ECO:0000256" key="9">
    <source>
        <dbReference type="ARBA" id="ARBA00023033"/>
    </source>
</evidence>
<dbReference type="Gene3D" id="3.50.50.60">
    <property type="entry name" value="FAD/NAD(P)-binding domain"/>
    <property type="match status" value="1"/>
</dbReference>
<dbReference type="Proteomes" id="UP000261620">
    <property type="component" value="Unplaced"/>
</dbReference>
<keyword evidence="2" id="KW-0597">Phosphoprotein</keyword>
<evidence type="ECO:0000256" key="8">
    <source>
        <dbReference type="ARBA" id="ARBA00023002"/>
    </source>
</evidence>
<evidence type="ECO:0000313" key="15">
    <source>
        <dbReference type="Proteomes" id="UP000261620"/>
    </source>
</evidence>
<reference evidence="14" key="1">
    <citation type="submission" date="2025-08" db="UniProtKB">
        <authorList>
            <consortium name="Ensembl"/>
        </authorList>
    </citation>
    <scope>IDENTIFICATION</scope>
</reference>
<evidence type="ECO:0000313" key="14">
    <source>
        <dbReference type="Ensembl" id="ENSMMOP00000018175.1"/>
    </source>
</evidence>
<dbReference type="GO" id="GO:0004497">
    <property type="term" value="F:monooxygenase activity"/>
    <property type="evidence" value="ECO:0007669"/>
    <property type="project" value="UniProtKB-KW"/>
</dbReference>
<dbReference type="Pfam" id="PF13738">
    <property type="entry name" value="Pyr_redox_3"/>
    <property type="match status" value="1"/>
</dbReference>
<comment type="similarity">
    <text evidence="11">Belongs to the OKL38 family.</text>
</comment>
<dbReference type="InterPro" id="IPR036188">
    <property type="entry name" value="FAD/NAD-bd_sf"/>
</dbReference>
<protein>
    <recommendedName>
        <fullName evidence="12">Oxidative stress-induced growth inhibitor 1</fullName>
    </recommendedName>
</protein>
<evidence type="ECO:0000256" key="7">
    <source>
        <dbReference type="ARBA" id="ARBA00022857"/>
    </source>
</evidence>
<evidence type="ECO:0000256" key="10">
    <source>
        <dbReference type="ARBA" id="ARBA00053031"/>
    </source>
</evidence>